<keyword evidence="7" id="KW-1185">Reference proteome</keyword>
<accession>A0A1M5DD07</accession>
<dbReference type="InterPro" id="IPR018062">
    <property type="entry name" value="HTH_AraC-typ_CS"/>
</dbReference>
<dbReference type="Gene3D" id="3.30.70.100">
    <property type="match status" value="1"/>
</dbReference>
<feature type="region of interest" description="Disordered" evidence="4">
    <location>
        <begin position="176"/>
        <end position="199"/>
    </location>
</feature>
<dbReference type="SUPFAM" id="SSF46689">
    <property type="entry name" value="Homeodomain-like"/>
    <property type="match status" value="1"/>
</dbReference>
<evidence type="ECO:0000256" key="2">
    <source>
        <dbReference type="ARBA" id="ARBA00023125"/>
    </source>
</evidence>
<sequence length="199" mass="22600">MPFTLHIKNMVCHRCKMVVQAELEKLDLQPMVVELGTVRLAGDQLSQAQRQSVSEALQAVGFELIDDRKSRLIESIKNIVIQQVHHTSEPSRHKLSELIASSLHYDYPYLSRLFAEVEGITIEQFSILQKIERVKELLVYDERSLGQIAFDMGYSSTAHLSAQFKKTTGLTPSQFKALQHKPRKPLDNLTDPSGNLPNF</sequence>
<evidence type="ECO:0000313" key="7">
    <source>
        <dbReference type="Proteomes" id="UP000184368"/>
    </source>
</evidence>
<dbReference type="AlphaFoldDB" id="A0A1M5DD07"/>
<dbReference type="Gene3D" id="1.10.10.60">
    <property type="entry name" value="Homeodomain-like"/>
    <property type="match status" value="1"/>
</dbReference>
<dbReference type="SMART" id="SM00342">
    <property type="entry name" value="HTH_ARAC"/>
    <property type="match status" value="1"/>
</dbReference>
<evidence type="ECO:0000259" key="5">
    <source>
        <dbReference type="PROSITE" id="PS01124"/>
    </source>
</evidence>
<evidence type="ECO:0000256" key="3">
    <source>
        <dbReference type="ARBA" id="ARBA00023163"/>
    </source>
</evidence>
<dbReference type="PROSITE" id="PS00041">
    <property type="entry name" value="HTH_ARAC_FAMILY_1"/>
    <property type="match status" value="1"/>
</dbReference>
<name>A0A1M5DD07_9BACT</name>
<organism evidence="6 7">
    <name type="scientific">Cnuella takakiae</name>
    <dbReference type="NCBI Taxonomy" id="1302690"/>
    <lineage>
        <taxon>Bacteria</taxon>
        <taxon>Pseudomonadati</taxon>
        <taxon>Bacteroidota</taxon>
        <taxon>Chitinophagia</taxon>
        <taxon>Chitinophagales</taxon>
        <taxon>Chitinophagaceae</taxon>
        <taxon>Cnuella</taxon>
    </lineage>
</organism>
<dbReference type="GO" id="GO:0043565">
    <property type="term" value="F:sequence-specific DNA binding"/>
    <property type="evidence" value="ECO:0007669"/>
    <property type="project" value="InterPro"/>
</dbReference>
<dbReference type="InterPro" id="IPR009057">
    <property type="entry name" value="Homeodomain-like_sf"/>
</dbReference>
<keyword evidence="1" id="KW-0805">Transcription regulation</keyword>
<dbReference type="EMBL" id="FQUO01000010">
    <property type="protein sequence ID" value="SHF64857.1"/>
    <property type="molecule type" value="Genomic_DNA"/>
</dbReference>
<dbReference type="OrthoDB" id="952277at2"/>
<dbReference type="GO" id="GO:0003700">
    <property type="term" value="F:DNA-binding transcription factor activity"/>
    <property type="evidence" value="ECO:0007669"/>
    <property type="project" value="InterPro"/>
</dbReference>
<dbReference type="PROSITE" id="PS01124">
    <property type="entry name" value="HTH_ARAC_FAMILY_2"/>
    <property type="match status" value="1"/>
</dbReference>
<dbReference type="PANTHER" id="PTHR43280:SF2">
    <property type="entry name" value="HTH-TYPE TRANSCRIPTIONAL REGULATOR EXSA"/>
    <property type="match status" value="1"/>
</dbReference>
<feature type="compositionally biased region" description="Polar residues" evidence="4">
    <location>
        <begin position="190"/>
        <end position="199"/>
    </location>
</feature>
<keyword evidence="2" id="KW-0238">DNA-binding</keyword>
<evidence type="ECO:0000313" key="6">
    <source>
        <dbReference type="EMBL" id="SHF64857.1"/>
    </source>
</evidence>
<dbReference type="RefSeq" id="WP_073044366.1">
    <property type="nucleotide sequence ID" value="NZ_FQUO01000010.1"/>
</dbReference>
<gene>
    <name evidence="6" type="ORF">SAMN05444008_110180</name>
</gene>
<feature type="domain" description="HTH araC/xylS-type" evidence="5">
    <location>
        <begin position="99"/>
        <end position="178"/>
    </location>
</feature>
<dbReference type="Proteomes" id="UP000184368">
    <property type="component" value="Unassembled WGS sequence"/>
</dbReference>
<evidence type="ECO:0000256" key="4">
    <source>
        <dbReference type="SAM" id="MobiDB-lite"/>
    </source>
</evidence>
<dbReference type="InterPro" id="IPR018060">
    <property type="entry name" value="HTH_AraC"/>
</dbReference>
<dbReference type="PANTHER" id="PTHR43280">
    <property type="entry name" value="ARAC-FAMILY TRANSCRIPTIONAL REGULATOR"/>
    <property type="match status" value="1"/>
</dbReference>
<dbReference type="STRING" id="1302690.BUE76_20580"/>
<protein>
    <submittedName>
        <fullName evidence="6">Helix-turn-helix domain-containing protein</fullName>
    </submittedName>
</protein>
<keyword evidence="3" id="KW-0804">Transcription</keyword>
<reference evidence="6 7" key="1">
    <citation type="submission" date="2016-11" db="EMBL/GenBank/DDBJ databases">
        <authorList>
            <person name="Jaros S."/>
            <person name="Januszkiewicz K."/>
            <person name="Wedrychowicz H."/>
        </authorList>
    </citation>
    <scope>NUCLEOTIDE SEQUENCE [LARGE SCALE GENOMIC DNA]</scope>
    <source>
        <strain evidence="6 7">DSM 26897</strain>
    </source>
</reference>
<evidence type="ECO:0000256" key="1">
    <source>
        <dbReference type="ARBA" id="ARBA00023015"/>
    </source>
</evidence>
<dbReference type="Pfam" id="PF12833">
    <property type="entry name" value="HTH_18"/>
    <property type="match status" value="1"/>
</dbReference>
<proteinExistence type="predicted"/>